<dbReference type="EMBL" id="AFQF01000094">
    <property type="protein sequence ID" value="EGU89166.1"/>
    <property type="molecule type" value="Genomic_DNA"/>
</dbReference>
<name>F9F1P7_FUSOF</name>
<protein>
    <submittedName>
        <fullName evidence="1">Uncharacterized protein</fullName>
    </submittedName>
</protein>
<proteinExistence type="predicted"/>
<organism evidence="1">
    <name type="scientific">Fusarium oxysporum (strain Fo5176)</name>
    <name type="common">Fusarium vascular wilt</name>
    <dbReference type="NCBI Taxonomy" id="660025"/>
    <lineage>
        <taxon>Eukaryota</taxon>
        <taxon>Fungi</taxon>
        <taxon>Dikarya</taxon>
        <taxon>Ascomycota</taxon>
        <taxon>Pezizomycotina</taxon>
        <taxon>Sordariomycetes</taxon>
        <taxon>Hypocreomycetidae</taxon>
        <taxon>Hypocreales</taxon>
        <taxon>Nectriaceae</taxon>
        <taxon>Fusarium</taxon>
        <taxon>Fusarium oxysporum species complex</taxon>
    </lineage>
</organism>
<comment type="caution">
    <text evidence="1">The sequence shown here is derived from an EMBL/GenBank/DDBJ whole genome shotgun (WGS) entry which is preliminary data.</text>
</comment>
<feature type="non-terminal residue" evidence="1">
    <location>
        <position position="1"/>
    </location>
</feature>
<accession>F9F1P7</accession>
<evidence type="ECO:0000313" key="1">
    <source>
        <dbReference type="EMBL" id="EGU89166.1"/>
    </source>
</evidence>
<sequence length="180" mass="20467">TQLASVRNNSFRLACGPGRPWNEPVFRIQQLRARMLVPSNSDHDAHFVGVFLGMAQKHFYPSPPITGRRDLRISPEQGILPCPNFHDLKLRILTHDTDTLEFIVHTGYVTKEFLEKFHDPFKAPLDDDNAAVSGLKIEYTRVPIWPILGLRERLGKALGQEVVGAFNPGEIETWEKERGE</sequence>
<gene>
    <name evidence="1" type="ORF">FOXB_00321</name>
</gene>
<dbReference type="OrthoDB" id="4969937at2759"/>
<reference evidence="1" key="1">
    <citation type="journal article" date="2012" name="Mol. Plant Microbe Interact.">
        <title>A highly conserved effector in Fusarium oxysporum is required for full virulence on Arabidopsis.</title>
        <authorList>
            <person name="Thatcher L.F."/>
            <person name="Gardiner D.M."/>
            <person name="Kazan K."/>
            <person name="Manners J."/>
        </authorList>
    </citation>
    <scope>NUCLEOTIDE SEQUENCE [LARGE SCALE GENOMIC DNA]</scope>
    <source>
        <strain evidence="1">Fo5176</strain>
    </source>
</reference>
<dbReference type="AlphaFoldDB" id="F9F1P7"/>
<dbReference type="STRING" id="660025.F9F1P7"/>